<name>A0A845R1I6_9CLOT</name>
<organism evidence="1 2">
    <name type="scientific">Senegalia massiliensis</name>
    <dbReference type="NCBI Taxonomy" id="1720316"/>
    <lineage>
        <taxon>Bacteria</taxon>
        <taxon>Bacillati</taxon>
        <taxon>Bacillota</taxon>
        <taxon>Clostridia</taxon>
        <taxon>Eubacteriales</taxon>
        <taxon>Clostridiaceae</taxon>
        <taxon>Senegalia</taxon>
    </lineage>
</organism>
<protein>
    <submittedName>
        <fullName evidence="1">Uncharacterized protein</fullName>
    </submittedName>
</protein>
<accession>A0A845R1I6</accession>
<evidence type="ECO:0000313" key="1">
    <source>
        <dbReference type="EMBL" id="NBI08280.1"/>
    </source>
</evidence>
<proteinExistence type="predicted"/>
<dbReference type="AlphaFoldDB" id="A0A845R1I6"/>
<reference evidence="1 2" key="1">
    <citation type="submission" date="2018-08" db="EMBL/GenBank/DDBJ databases">
        <title>Murine metabolic-syndrome-specific gut microbial biobank.</title>
        <authorList>
            <person name="Liu C."/>
        </authorList>
    </citation>
    <scope>NUCLEOTIDE SEQUENCE [LARGE SCALE GENOMIC DNA]</scope>
    <source>
        <strain evidence="1 2">583</strain>
    </source>
</reference>
<dbReference type="RefSeq" id="WP_160198744.1">
    <property type="nucleotide sequence ID" value="NZ_QXXA01000026.1"/>
</dbReference>
<dbReference type="EMBL" id="QXXA01000026">
    <property type="protein sequence ID" value="NBI08280.1"/>
    <property type="molecule type" value="Genomic_DNA"/>
</dbReference>
<evidence type="ECO:0000313" key="2">
    <source>
        <dbReference type="Proteomes" id="UP000467132"/>
    </source>
</evidence>
<gene>
    <name evidence="1" type="ORF">D3Z33_15575</name>
</gene>
<sequence>MSEILNIKELKDMSTTILEIPDFKNEETVNIRVKRPSLMSMATQGKIPNHLMGIAAKIAGLNTGKQKDTNLKELGQIYELYCRAVMVEPTYDDLKSYITDDQMLTIYEWAIGEGKQLENFREDTEDGTDNRDGEAL</sequence>
<comment type="caution">
    <text evidence="1">The sequence shown here is derived from an EMBL/GenBank/DDBJ whole genome shotgun (WGS) entry which is preliminary data.</text>
</comment>
<keyword evidence="2" id="KW-1185">Reference proteome</keyword>
<dbReference type="Proteomes" id="UP000467132">
    <property type="component" value="Unassembled WGS sequence"/>
</dbReference>